<dbReference type="AlphaFoldDB" id="A0A0A9HNN0"/>
<organism evidence="1">
    <name type="scientific">Arundo donax</name>
    <name type="common">Giant reed</name>
    <name type="synonym">Donax arundinaceus</name>
    <dbReference type="NCBI Taxonomy" id="35708"/>
    <lineage>
        <taxon>Eukaryota</taxon>
        <taxon>Viridiplantae</taxon>
        <taxon>Streptophyta</taxon>
        <taxon>Embryophyta</taxon>
        <taxon>Tracheophyta</taxon>
        <taxon>Spermatophyta</taxon>
        <taxon>Magnoliopsida</taxon>
        <taxon>Liliopsida</taxon>
        <taxon>Poales</taxon>
        <taxon>Poaceae</taxon>
        <taxon>PACMAD clade</taxon>
        <taxon>Arundinoideae</taxon>
        <taxon>Arundineae</taxon>
        <taxon>Arundo</taxon>
    </lineage>
</organism>
<protein>
    <submittedName>
        <fullName evidence="1">Uncharacterized protein</fullName>
    </submittedName>
</protein>
<evidence type="ECO:0000313" key="1">
    <source>
        <dbReference type="EMBL" id="JAE36491.1"/>
    </source>
</evidence>
<sequence>MHQACLSVNKVKSRLSDKGKNLGTMWH</sequence>
<proteinExistence type="predicted"/>
<name>A0A0A9HNN0_ARUDO</name>
<dbReference type="EMBL" id="GBRH01161405">
    <property type="protein sequence ID" value="JAE36491.1"/>
    <property type="molecule type" value="Transcribed_RNA"/>
</dbReference>
<accession>A0A0A9HNN0</accession>
<reference evidence="1" key="1">
    <citation type="submission" date="2014-09" db="EMBL/GenBank/DDBJ databases">
        <authorList>
            <person name="Magalhaes I.L.F."/>
            <person name="Oliveira U."/>
            <person name="Santos F.R."/>
            <person name="Vidigal T.H.D.A."/>
            <person name="Brescovit A.D."/>
            <person name="Santos A.J."/>
        </authorList>
    </citation>
    <scope>NUCLEOTIDE SEQUENCE</scope>
    <source>
        <tissue evidence="1">Shoot tissue taken approximately 20 cm above the soil surface</tissue>
    </source>
</reference>
<reference evidence="1" key="2">
    <citation type="journal article" date="2015" name="Data Brief">
        <title>Shoot transcriptome of the giant reed, Arundo donax.</title>
        <authorList>
            <person name="Barrero R.A."/>
            <person name="Guerrero F.D."/>
            <person name="Moolhuijzen P."/>
            <person name="Goolsby J.A."/>
            <person name="Tidwell J."/>
            <person name="Bellgard S.E."/>
            <person name="Bellgard M.I."/>
        </authorList>
    </citation>
    <scope>NUCLEOTIDE SEQUENCE</scope>
    <source>
        <tissue evidence="1">Shoot tissue taken approximately 20 cm above the soil surface</tissue>
    </source>
</reference>